<dbReference type="InterPro" id="IPR032466">
    <property type="entry name" value="Metal_Hydrolase"/>
</dbReference>
<dbReference type="GO" id="GO:0016787">
    <property type="term" value="F:hydrolase activity"/>
    <property type="evidence" value="ECO:0007669"/>
    <property type="project" value="InterPro"/>
</dbReference>
<keyword evidence="4" id="KW-1185">Reference proteome</keyword>
<dbReference type="InterPro" id="IPR032465">
    <property type="entry name" value="ACMSD"/>
</dbReference>
<proteinExistence type="predicted"/>
<dbReference type="eggNOG" id="COG2159">
    <property type="taxonomic scope" value="Bacteria"/>
</dbReference>
<comment type="caution">
    <text evidence="3">The sequence shown here is derived from an EMBL/GenBank/DDBJ whole genome shotgun (WGS) entry which is preliminary data.</text>
</comment>
<name>A0A095VRB5_9GAMM</name>
<evidence type="ECO:0000259" key="2">
    <source>
        <dbReference type="Pfam" id="PF04909"/>
    </source>
</evidence>
<dbReference type="SUPFAM" id="SSF51556">
    <property type="entry name" value="Metallo-dependent hydrolases"/>
    <property type="match status" value="1"/>
</dbReference>
<dbReference type="GO" id="GO:0016831">
    <property type="term" value="F:carboxy-lyase activity"/>
    <property type="evidence" value="ECO:0007669"/>
    <property type="project" value="InterPro"/>
</dbReference>
<evidence type="ECO:0000256" key="1">
    <source>
        <dbReference type="ARBA" id="ARBA00023239"/>
    </source>
</evidence>
<dbReference type="AlphaFoldDB" id="A0A095VRB5"/>
<dbReference type="Proteomes" id="UP000029640">
    <property type="component" value="Unassembled WGS sequence"/>
</dbReference>
<dbReference type="STRING" id="1265313.HRUBRA_01430"/>
<dbReference type="PANTHER" id="PTHR21240:SF28">
    <property type="entry name" value="ISO-OROTATE DECARBOXYLASE (EUROFUNG)"/>
    <property type="match status" value="1"/>
</dbReference>
<evidence type="ECO:0000313" key="4">
    <source>
        <dbReference type="Proteomes" id="UP000029640"/>
    </source>
</evidence>
<keyword evidence="1" id="KW-0456">Lyase</keyword>
<dbReference type="PATRIC" id="fig|1265313.6.peg.1414"/>
<gene>
    <name evidence="3" type="ORF">HRUBRA_01430</name>
</gene>
<reference evidence="3 4" key="1">
    <citation type="journal article" date="2014" name="Genome Announc.">
        <title>Genome Sequence of Gammaproteobacterial Pseudohaliea rubra Type Strain DSM 19751, Isolated from Coastal Seawater of the Mediterranean Sea.</title>
        <authorList>
            <person name="Spring S."/>
            <person name="Fiebig A."/>
            <person name="Riedel T."/>
            <person name="Goker M."/>
            <person name="Klenk H.P."/>
        </authorList>
    </citation>
    <scope>NUCLEOTIDE SEQUENCE [LARGE SCALE GENOMIC DNA]</scope>
    <source>
        <strain evidence="3 4">DSM 19751</strain>
    </source>
</reference>
<dbReference type="EMBL" id="AUVB01000042">
    <property type="protein sequence ID" value="KGE03925.1"/>
    <property type="molecule type" value="Genomic_DNA"/>
</dbReference>
<dbReference type="InterPro" id="IPR006680">
    <property type="entry name" value="Amidohydro-rel"/>
</dbReference>
<dbReference type="GO" id="GO:0019748">
    <property type="term" value="P:secondary metabolic process"/>
    <property type="evidence" value="ECO:0007669"/>
    <property type="project" value="TreeGrafter"/>
</dbReference>
<protein>
    <recommendedName>
        <fullName evidence="2">Amidohydrolase-related domain-containing protein</fullName>
    </recommendedName>
</protein>
<dbReference type="Gene3D" id="3.20.20.140">
    <property type="entry name" value="Metal-dependent hydrolases"/>
    <property type="match status" value="1"/>
</dbReference>
<feature type="domain" description="Amidohydrolase-related" evidence="2">
    <location>
        <begin position="7"/>
        <end position="313"/>
    </location>
</feature>
<organism evidence="3 4">
    <name type="scientific">Pseudohaliea rubra DSM 19751</name>
    <dbReference type="NCBI Taxonomy" id="1265313"/>
    <lineage>
        <taxon>Bacteria</taxon>
        <taxon>Pseudomonadati</taxon>
        <taxon>Pseudomonadota</taxon>
        <taxon>Gammaproteobacteria</taxon>
        <taxon>Cellvibrionales</taxon>
        <taxon>Halieaceae</taxon>
        <taxon>Pseudohaliea</taxon>
    </lineage>
</organism>
<sequence length="330" mass="35347">MASAGVIDVHAHVVLADTLGAAGAFGPELGRDGEGSPWFRIGDYHLHGVRYEGSPFMDPALRIEAMDRAGIDLQVLSPNPLTYFHFIPVAEATAFCRRHNDALAALIDAYPDRLAGFAAVPIQDTAAACEETERAVRELGLLGPYIGTDVGRHLNDAGLDPFYETVAALDVPLFIHPAPAGIDGPPGDANLRQFDLDIITGFAAQEAIAVATLIYGGVLERHPRLDICLSHAGGATPALIGRLEAACMKRPWAPPQLRHEGAFRNSLRRLWFDAHVHDARVAALVVELVGMDHLVLGTNFAGWDQGEITFLGERAVALGANARRLLRAAA</sequence>
<dbReference type="PANTHER" id="PTHR21240">
    <property type="entry name" value="2-AMINO-3-CARBOXYLMUCONATE-6-SEMIALDEHYDE DECARBOXYLASE"/>
    <property type="match status" value="1"/>
</dbReference>
<dbReference type="HOGENOM" id="CLU_039329_1_2_6"/>
<dbReference type="Pfam" id="PF04909">
    <property type="entry name" value="Amidohydro_2"/>
    <property type="match status" value="1"/>
</dbReference>
<accession>A0A095VRB5</accession>
<dbReference type="GO" id="GO:0005737">
    <property type="term" value="C:cytoplasm"/>
    <property type="evidence" value="ECO:0007669"/>
    <property type="project" value="TreeGrafter"/>
</dbReference>
<evidence type="ECO:0000313" key="3">
    <source>
        <dbReference type="EMBL" id="KGE03925.1"/>
    </source>
</evidence>